<evidence type="ECO:0000256" key="2">
    <source>
        <dbReference type="HAMAP-Rule" id="MF_00795"/>
    </source>
</evidence>
<proteinExistence type="inferred from homology"/>
<protein>
    <recommendedName>
        <fullName evidence="2">PF03932 family protein CutC</fullName>
    </recommendedName>
</protein>
<dbReference type="InterPro" id="IPR036822">
    <property type="entry name" value="CutC-like_dom_sf"/>
</dbReference>
<evidence type="ECO:0000313" key="4">
    <source>
        <dbReference type="Proteomes" id="UP000831495"/>
    </source>
</evidence>
<name>A0ABY4PB46_9LACO</name>
<sequence length="204" mass="22516">MILEACVGEFNQVPKAIARGANRLELNADLAQGGITPSLGVIQATVQYAHHHHTPVIVMLRPRGRNFIYNTTEIEIMRNDAKLIAQSGADGVAVGILTSGKQINYDALLYVLKDLPLERVFHMAFDEIKNQEQAINWLIKHKFQRILTHGGPLDQPLNIKHLQELTCIAQQQITILPGGGITKNNVNDIAQLLGLKEAHGTKIV</sequence>
<evidence type="ECO:0000256" key="1">
    <source>
        <dbReference type="ARBA" id="ARBA00007768"/>
    </source>
</evidence>
<dbReference type="EMBL" id="CP093366">
    <property type="protein sequence ID" value="UQS82756.1"/>
    <property type="molecule type" value="Genomic_DNA"/>
</dbReference>
<dbReference type="HAMAP" id="MF_00795">
    <property type="entry name" value="CutC"/>
    <property type="match status" value="1"/>
</dbReference>
<dbReference type="PANTHER" id="PTHR12598:SF0">
    <property type="entry name" value="COPPER HOMEOSTASIS PROTEIN CUTC HOMOLOG"/>
    <property type="match status" value="1"/>
</dbReference>
<gene>
    <name evidence="2" type="primary">cutC</name>
    <name evidence="3" type="ORF">MOO45_03690</name>
</gene>
<comment type="caution">
    <text evidence="2">Once thought to be involved in copper homeostasis, experiments in E.coli have shown this is not the case.</text>
</comment>
<dbReference type="InterPro" id="IPR005627">
    <property type="entry name" value="CutC-like"/>
</dbReference>
<reference evidence="3" key="1">
    <citation type="journal article" date="2022" name="Int. J. Syst. Evol. Microbiol.">
        <title>Apilactobacillus apisilvae sp. nov., Nicolia spurrieriana gen. nov. sp. nov., Bombilactobacillus folatiphilus sp. nov. and Bombilactobacillus thymidiniphilus sp. nov., four new lactic acid bacterial isolates from stingless bees Tetragonula carbonaria and Austroplebeia australis.</title>
        <authorList>
            <person name="Oliphant S.A."/>
            <person name="Watson-Haigh N.S."/>
            <person name="Sumby K.M."/>
            <person name="Gardner J."/>
            <person name="Groom S."/>
            <person name="Jiranek V."/>
        </authorList>
    </citation>
    <scope>NUCLEOTIDE SEQUENCE</scope>
    <source>
        <strain evidence="3">SG4_D2</strain>
    </source>
</reference>
<keyword evidence="4" id="KW-1185">Reference proteome</keyword>
<dbReference type="Pfam" id="PF03932">
    <property type="entry name" value="CutC"/>
    <property type="match status" value="1"/>
</dbReference>
<comment type="subcellular location">
    <subcellularLocation>
        <location evidence="2">Cytoplasm</location>
    </subcellularLocation>
</comment>
<keyword evidence="2" id="KW-0963">Cytoplasm</keyword>
<organism evidence="3 4">
    <name type="scientific">Bombilactobacillus folatiphilus</name>
    <dbReference type="NCBI Taxonomy" id="2923362"/>
    <lineage>
        <taxon>Bacteria</taxon>
        <taxon>Bacillati</taxon>
        <taxon>Bacillota</taxon>
        <taxon>Bacilli</taxon>
        <taxon>Lactobacillales</taxon>
        <taxon>Lactobacillaceae</taxon>
        <taxon>Bombilactobacillus</taxon>
    </lineage>
</organism>
<dbReference type="Proteomes" id="UP000831495">
    <property type="component" value="Chromosome"/>
</dbReference>
<dbReference type="PANTHER" id="PTHR12598">
    <property type="entry name" value="COPPER HOMEOSTASIS PROTEIN CUTC"/>
    <property type="match status" value="1"/>
</dbReference>
<dbReference type="SUPFAM" id="SSF110395">
    <property type="entry name" value="CutC-like"/>
    <property type="match status" value="1"/>
</dbReference>
<dbReference type="Gene3D" id="3.20.20.380">
    <property type="entry name" value="Copper homeostasis (CutC) domain"/>
    <property type="match status" value="1"/>
</dbReference>
<accession>A0ABY4PB46</accession>
<dbReference type="RefSeq" id="WP_249515034.1">
    <property type="nucleotide sequence ID" value="NZ_CP093366.1"/>
</dbReference>
<evidence type="ECO:0000313" key="3">
    <source>
        <dbReference type="EMBL" id="UQS82756.1"/>
    </source>
</evidence>
<comment type="similarity">
    <text evidence="1 2">Belongs to the CutC family.</text>
</comment>